<dbReference type="AlphaFoldDB" id="A0A2H3C5P3"/>
<sequence length="136" mass="15555">MYSDLVRKSSLGGGLRPPPARIFSLRFILIQIHNPNTRYTMKEDRQVNKAAHKQTGRLRRKGPRDIHNSSWRSGIPAKSNQVSNVKKRARHAQQYSPTHRTEKTVQLQIEPAEPGKTDSITSRNMQVTYPKSAQIK</sequence>
<accession>A0A2H3C5P3</accession>
<feature type="compositionally biased region" description="Polar residues" evidence="1">
    <location>
        <begin position="68"/>
        <end position="84"/>
    </location>
</feature>
<evidence type="ECO:0000256" key="1">
    <source>
        <dbReference type="SAM" id="MobiDB-lite"/>
    </source>
</evidence>
<dbReference type="Proteomes" id="UP000218334">
    <property type="component" value="Unassembled WGS sequence"/>
</dbReference>
<feature type="region of interest" description="Disordered" evidence="1">
    <location>
        <begin position="44"/>
        <end position="136"/>
    </location>
</feature>
<feature type="compositionally biased region" description="Basic residues" evidence="1">
    <location>
        <begin position="50"/>
        <end position="62"/>
    </location>
</feature>
<name>A0A2H3C5P3_9AGAR</name>
<evidence type="ECO:0000313" key="3">
    <source>
        <dbReference type="Proteomes" id="UP000218334"/>
    </source>
</evidence>
<organism evidence="2 3">
    <name type="scientific">Armillaria solidipes</name>
    <dbReference type="NCBI Taxonomy" id="1076256"/>
    <lineage>
        <taxon>Eukaryota</taxon>
        <taxon>Fungi</taxon>
        <taxon>Dikarya</taxon>
        <taxon>Basidiomycota</taxon>
        <taxon>Agaricomycotina</taxon>
        <taxon>Agaricomycetes</taxon>
        <taxon>Agaricomycetidae</taxon>
        <taxon>Agaricales</taxon>
        <taxon>Marasmiineae</taxon>
        <taxon>Physalacriaceae</taxon>
        <taxon>Armillaria</taxon>
    </lineage>
</organism>
<keyword evidence="3" id="KW-1185">Reference proteome</keyword>
<proteinExistence type="predicted"/>
<reference evidence="3" key="1">
    <citation type="journal article" date="2017" name="Nat. Ecol. Evol.">
        <title>Genome expansion and lineage-specific genetic innovations in the forest pathogenic fungi Armillaria.</title>
        <authorList>
            <person name="Sipos G."/>
            <person name="Prasanna A.N."/>
            <person name="Walter M.C."/>
            <person name="O'Connor E."/>
            <person name="Balint B."/>
            <person name="Krizsan K."/>
            <person name="Kiss B."/>
            <person name="Hess J."/>
            <person name="Varga T."/>
            <person name="Slot J."/>
            <person name="Riley R."/>
            <person name="Boka B."/>
            <person name="Rigling D."/>
            <person name="Barry K."/>
            <person name="Lee J."/>
            <person name="Mihaltcheva S."/>
            <person name="LaButti K."/>
            <person name="Lipzen A."/>
            <person name="Waldron R."/>
            <person name="Moloney N.M."/>
            <person name="Sperisen C."/>
            <person name="Kredics L."/>
            <person name="Vagvoelgyi C."/>
            <person name="Patrignani A."/>
            <person name="Fitzpatrick D."/>
            <person name="Nagy I."/>
            <person name="Doyle S."/>
            <person name="Anderson J.B."/>
            <person name="Grigoriev I.V."/>
            <person name="Gueldener U."/>
            <person name="Muensterkoetter M."/>
            <person name="Nagy L.G."/>
        </authorList>
    </citation>
    <scope>NUCLEOTIDE SEQUENCE [LARGE SCALE GENOMIC DNA]</scope>
    <source>
        <strain evidence="3">28-4</strain>
    </source>
</reference>
<dbReference type="EMBL" id="KZ293415">
    <property type="protein sequence ID" value="PBK78399.1"/>
    <property type="molecule type" value="Genomic_DNA"/>
</dbReference>
<evidence type="ECO:0000313" key="2">
    <source>
        <dbReference type="EMBL" id="PBK78399.1"/>
    </source>
</evidence>
<protein>
    <submittedName>
        <fullName evidence="2">Uncharacterized protein</fullName>
    </submittedName>
</protein>
<gene>
    <name evidence="2" type="ORF">ARMSODRAFT_947304</name>
</gene>
<feature type="compositionally biased region" description="Polar residues" evidence="1">
    <location>
        <begin position="118"/>
        <end position="136"/>
    </location>
</feature>